<dbReference type="SUPFAM" id="SSF158694">
    <property type="entry name" value="UraD-Like"/>
    <property type="match status" value="1"/>
</dbReference>
<dbReference type="PANTHER" id="PTHR43123">
    <property type="entry name" value="POLYSACCHARIDE DEACETYLASE-RELATED"/>
    <property type="match status" value="1"/>
</dbReference>
<evidence type="ECO:0000256" key="5">
    <source>
        <dbReference type="ARBA" id="ARBA00032976"/>
    </source>
</evidence>
<dbReference type="STRING" id="549386.SAMN02927923_02195"/>
<dbReference type="OrthoDB" id="9787041at2"/>
<evidence type="ECO:0000256" key="4">
    <source>
        <dbReference type="ARBA" id="ARBA00022631"/>
    </source>
</evidence>
<dbReference type="Gene3D" id="3.20.20.370">
    <property type="entry name" value="Glycoside hydrolase/deacetylase"/>
    <property type="match status" value="1"/>
</dbReference>
<dbReference type="GO" id="GO:0005975">
    <property type="term" value="P:carbohydrate metabolic process"/>
    <property type="evidence" value="ECO:0007669"/>
    <property type="project" value="InterPro"/>
</dbReference>
<proteinExistence type="inferred from homology"/>
<dbReference type="NCBIfam" id="TIGR03212">
    <property type="entry name" value="uraD_N-term-dom"/>
    <property type="match status" value="1"/>
</dbReference>
<sequence length="480" mass="54478">MPETSYPRDLIGYGRNPPHPRWPDDARICVQFVINYEEGGENNILHGDRASEAFLSEIVGAQAWPGQRHMSMESIYEYGSRAGFWRLWRMFTERKMPVTVYGVATALMRNPEAVAAMKEADWEIASHGLKWIDYRDFSAEEERAHMREAIRIHTEATGERPLGWYTGRTSEHTNRLVAEEGGFLYSADSYADELPYWESHGDHMQLIVPYTLDANDMRFATPQGFNSGDQFFAYLKDSFDMLYAEGETAPKMLSIGLHCRLVGRPGRAAALARFLDYVASYDDVWIAKRIDIARLWIRYHRPAGLKPSTMSKAVFVELFGDIFEHSPWIAERAYDAGFTTAQDTAEGLHAAMVHVLSEAKREQKLALIRAHPDLAGRLKLADLTSDSRNEQSSAGLDSLTESERDRFIELNDAYKQKFGFPFILAVKGRSKDEIMASFEQRLEHDAATEFDAAVVQIELIALLRLKDRLPSLADVFSSLA</sequence>
<feature type="domain" description="NodB homology" evidence="6">
    <location>
        <begin position="70"/>
        <end position="287"/>
    </location>
</feature>
<evidence type="ECO:0000256" key="3">
    <source>
        <dbReference type="ARBA" id="ARBA00020071"/>
    </source>
</evidence>
<dbReference type="CDD" id="cd10977">
    <property type="entry name" value="CE4_PuuE_SpCDA1"/>
    <property type="match status" value="1"/>
</dbReference>
<keyword evidence="8" id="KW-1185">Reference proteome</keyword>
<dbReference type="EMBL" id="FMVJ01000005">
    <property type="protein sequence ID" value="SCY73432.1"/>
    <property type="molecule type" value="Genomic_DNA"/>
</dbReference>
<dbReference type="Proteomes" id="UP000199569">
    <property type="component" value="Unassembled WGS sequence"/>
</dbReference>
<dbReference type="GO" id="GO:0006144">
    <property type="term" value="P:purine nucleobase metabolic process"/>
    <property type="evidence" value="ECO:0007669"/>
    <property type="project" value="UniProtKB-KW"/>
</dbReference>
<dbReference type="UniPathway" id="UPA00394">
    <property type="reaction ID" value="UER00652"/>
</dbReference>
<dbReference type="InterPro" id="IPR018020">
    <property type="entry name" value="OHCU_decarboxylase"/>
</dbReference>
<dbReference type="InterPro" id="IPR036778">
    <property type="entry name" value="OHCU_decarboxylase_sf"/>
</dbReference>
<dbReference type="AlphaFoldDB" id="A0A1G5IBH0"/>
<gene>
    <name evidence="7" type="ORF">SAMN02927923_02195</name>
</gene>
<evidence type="ECO:0000313" key="8">
    <source>
        <dbReference type="Proteomes" id="UP000199569"/>
    </source>
</evidence>
<dbReference type="SUPFAM" id="SSF88713">
    <property type="entry name" value="Glycoside hydrolase/deacetylase"/>
    <property type="match status" value="1"/>
</dbReference>
<comment type="similarity">
    <text evidence="2">Belongs to the polysaccharide deacetylase family.</text>
</comment>
<dbReference type="RefSeq" id="WP_091134213.1">
    <property type="nucleotide sequence ID" value="NZ_FMVJ01000005.1"/>
</dbReference>
<organism evidence="7 8">
    <name type="scientific">Microvirga guangxiensis</name>
    <dbReference type="NCBI Taxonomy" id="549386"/>
    <lineage>
        <taxon>Bacteria</taxon>
        <taxon>Pseudomonadati</taxon>
        <taxon>Pseudomonadota</taxon>
        <taxon>Alphaproteobacteria</taxon>
        <taxon>Hyphomicrobiales</taxon>
        <taxon>Methylobacteriaceae</taxon>
        <taxon>Microvirga</taxon>
    </lineage>
</organism>
<comment type="function">
    <text evidence="1">Is involved in generating a small heat-stable compound (Nod), an acylated oligomer of N-acetylglucosamine, that stimulates mitosis in various plant protoplasts.</text>
</comment>
<dbReference type="Pfam" id="PF01522">
    <property type="entry name" value="Polysacc_deac_1"/>
    <property type="match status" value="1"/>
</dbReference>
<dbReference type="InterPro" id="IPR011330">
    <property type="entry name" value="Glyco_hydro/deAcase_b/a-brl"/>
</dbReference>
<dbReference type="InterPro" id="IPR017625">
    <property type="entry name" value="PuuE"/>
</dbReference>
<dbReference type="PANTHER" id="PTHR43123:SF1">
    <property type="entry name" value="POLYSACCHARIDE DEACETYLASE-RELATED"/>
    <property type="match status" value="1"/>
</dbReference>
<protein>
    <recommendedName>
        <fullName evidence="3">Chitooligosaccharide deacetylase</fullName>
    </recommendedName>
    <alternativeName>
        <fullName evidence="5">Nodulation protein B</fullName>
    </alternativeName>
</protein>
<keyword evidence="4" id="KW-0659">Purine metabolism</keyword>
<evidence type="ECO:0000256" key="2">
    <source>
        <dbReference type="ARBA" id="ARBA00010973"/>
    </source>
</evidence>
<evidence type="ECO:0000256" key="1">
    <source>
        <dbReference type="ARBA" id="ARBA00003236"/>
    </source>
</evidence>
<dbReference type="GO" id="GO:0016810">
    <property type="term" value="F:hydrolase activity, acting on carbon-nitrogen (but not peptide) bonds"/>
    <property type="evidence" value="ECO:0007669"/>
    <property type="project" value="InterPro"/>
</dbReference>
<dbReference type="Pfam" id="PF09349">
    <property type="entry name" value="OHCU_decarbox"/>
    <property type="match status" value="1"/>
</dbReference>
<evidence type="ECO:0000313" key="7">
    <source>
        <dbReference type="EMBL" id="SCY73432.1"/>
    </source>
</evidence>
<dbReference type="GO" id="GO:0000255">
    <property type="term" value="P:allantoin metabolic process"/>
    <property type="evidence" value="ECO:0007669"/>
    <property type="project" value="InterPro"/>
</dbReference>
<dbReference type="Gene3D" id="1.10.3330.10">
    <property type="entry name" value="Oxo-4-hydroxy-4-carboxy-5-ureidoimidazoline decarboxylase"/>
    <property type="match status" value="1"/>
</dbReference>
<dbReference type="NCBIfam" id="TIGR03164">
    <property type="entry name" value="UHCUDC"/>
    <property type="match status" value="1"/>
</dbReference>
<dbReference type="InterPro" id="IPR002509">
    <property type="entry name" value="NODB_dom"/>
</dbReference>
<evidence type="ECO:0000259" key="6">
    <source>
        <dbReference type="PROSITE" id="PS51677"/>
    </source>
</evidence>
<reference evidence="7 8" key="1">
    <citation type="submission" date="2016-10" db="EMBL/GenBank/DDBJ databases">
        <authorList>
            <person name="de Groot N.N."/>
        </authorList>
    </citation>
    <scope>NUCLEOTIDE SEQUENCE [LARGE SCALE GENOMIC DNA]</scope>
    <source>
        <strain evidence="7 8">CGMCC 1.7666</strain>
    </source>
</reference>
<name>A0A1G5IBH0_9HYPH</name>
<dbReference type="InterPro" id="IPR017580">
    <property type="entry name" value="OHCU_decarboxylase-1"/>
</dbReference>
<dbReference type="GO" id="GO:0019628">
    <property type="term" value="P:urate catabolic process"/>
    <property type="evidence" value="ECO:0007669"/>
    <property type="project" value="UniProtKB-UniPathway"/>
</dbReference>
<dbReference type="PROSITE" id="PS51677">
    <property type="entry name" value="NODB"/>
    <property type="match status" value="1"/>
</dbReference>
<accession>A0A1G5IBH0</accession>